<evidence type="ECO:0000313" key="3">
    <source>
        <dbReference type="Proteomes" id="UP000646548"/>
    </source>
</evidence>
<organism evidence="2 3">
    <name type="scientific">Oryzias melastigma</name>
    <name type="common">Marine medaka</name>
    <dbReference type="NCBI Taxonomy" id="30732"/>
    <lineage>
        <taxon>Eukaryota</taxon>
        <taxon>Metazoa</taxon>
        <taxon>Chordata</taxon>
        <taxon>Craniata</taxon>
        <taxon>Vertebrata</taxon>
        <taxon>Euteleostomi</taxon>
        <taxon>Actinopterygii</taxon>
        <taxon>Neopterygii</taxon>
        <taxon>Teleostei</taxon>
        <taxon>Neoteleostei</taxon>
        <taxon>Acanthomorphata</taxon>
        <taxon>Ovalentaria</taxon>
        <taxon>Atherinomorphae</taxon>
        <taxon>Beloniformes</taxon>
        <taxon>Adrianichthyidae</taxon>
        <taxon>Oryziinae</taxon>
        <taxon>Oryzias</taxon>
    </lineage>
</organism>
<accession>A0A834C792</accession>
<protein>
    <submittedName>
        <fullName evidence="2">Uncharacterized protein</fullName>
    </submittedName>
</protein>
<dbReference type="Proteomes" id="UP000646548">
    <property type="component" value="Unassembled WGS sequence"/>
</dbReference>
<evidence type="ECO:0000313" key="2">
    <source>
        <dbReference type="EMBL" id="KAF6723949.1"/>
    </source>
</evidence>
<comment type="caution">
    <text evidence="2">The sequence shown here is derived from an EMBL/GenBank/DDBJ whole genome shotgun (WGS) entry which is preliminary data.</text>
</comment>
<sequence length="140" mass="15131">MFSVHVSQLLLQCHHDLLSAASSLIEFRTTLTLTSTSPPAAPPTCAAPPPSQVDSFFLVQSVMCAAAALTRQSSSMDRWEETREGAPPSKSTLCGKDDNQSKAQRPFPHPTVTGAFNDSGLTVESKHSQKKTILRLYSSQ</sequence>
<gene>
    <name evidence="2" type="ORF">FQA47_013080</name>
</gene>
<reference evidence="2" key="1">
    <citation type="journal article" name="BMC Genomics">
        <title>Long-read sequencing and de novo genome assembly of marine medaka (Oryzias melastigma).</title>
        <authorList>
            <person name="Liang P."/>
            <person name="Saqib H.S.A."/>
            <person name="Ni X."/>
            <person name="Shen Y."/>
        </authorList>
    </citation>
    <scope>NUCLEOTIDE SEQUENCE</scope>
    <source>
        <strain evidence="2">Bigg-433</strain>
    </source>
</reference>
<evidence type="ECO:0000256" key="1">
    <source>
        <dbReference type="SAM" id="MobiDB-lite"/>
    </source>
</evidence>
<dbReference type="EMBL" id="WKFB01000411">
    <property type="protein sequence ID" value="KAF6723949.1"/>
    <property type="molecule type" value="Genomic_DNA"/>
</dbReference>
<name>A0A834C792_ORYME</name>
<feature type="region of interest" description="Disordered" evidence="1">
    <location>
        <begin position="71"/>
        <end position="140"/>
    </location>
</feature>
<dbReference type="AlphaFoldDB" id="A0A834C792"/>
<proteinExistence type="predicted"/>